<proteinExistence type="predicted"/>
<comment type="caution">
    <text evidence="1">The sequence shown here is derived from an EMBL/GenBank/DDBJ whole genome shotgun (WGS) entry which is preliminary data.</text>
</comment>
<sequence length="729" mass="84027">METAKIKRTIFRRNFSKCSNQLEEELEKGNDVLISALLEKLNKHYEELSNINNTILNIWLEDENHNEHDMNADLDSNEEYENRYYILKHRSVKILNIRNTPASSHKDASVRDSDGSKSNSSNKSRRRYLKLPKFELPTFDGHIKNWIGFWAQFRKINDDKELDNDDKMHYLLQSMEKGSMARDMVESFPPCGENYKKALEHLKERFAKEELIIDHYVRELLQLVTGKNTSKLPISSLYDKIMTQIMALESLGLTQDKYSCFLFPLVESALPNDLIRAWNRSHFCKEKREKPLSMLLQFLRLEVESEERINAAHFNSNNKVSKHDIIPNATCLTTSMQRDNKSVDKAYRCIWCGKDNHTSSECNFAINMSLDERKEFIKKNAACLICLIKGHMARKCKKFPKCVVCGRRHYTLMCGDLPKPTSSRVKTNVEPQTSQGSILTQIIPKNDVNIILLQTLKVKLSYGHKNIIVRALLDSGAQKSFITSEAVKKLNLSPHGEESLSQTLFGGKVTKKQSYKMYNLIITSIDKSFSCNINVLEQPKLCGHLPRLSNQDITEKIKTISCNDTFCYSCKPCGCILLVIFMVCSAPTSRCRKFYIILSLNKLNKFLWRPYVDDLGSEASHLDMDFTSDFFLEIVVCLTTQFLFSFLIFDIKIRNYTNTYNTGTNITEHNKCKRNAEGRNSIKRAKSVTIRFRMYTSHARIVVEPQLPPSLHQAVVLYFTNAKEYATPG</sequence>
<accession>A0ACC1CKL8</accession>
<keyword evidence="2" id="KW-1185">Reference proteome</keyword>
<organism evidence="1 2">
    <name type="scientific">Dendrolimus kikuchii</name>
    <dbReference type="NCBI Taxonomy" id="765133"/>
    <lineage>
        <taxon>Eukaryota</taxon>
        <taxon>Metazoa</taxon>
        <taxon>Ecdysozoa</taxon>
        <taxon>Arthropoda</taxon>
        <taxon>Hexapoda</taxon>
        <taxon>Insecta</taxon>
        <taxon>Pterygota</taxon>
        <taxon>Neoptera</taxon>
        <taxon>Endopterygota</taxon>
        <taxon>Lepidoptera</taxon>
        <taxon>Glossata</taxon>
        <taxon>Ditrysia</taxon>
        <taxon>Bombycoidea</taxon>
        <taxon>Lasiocampidae</taxon>
        <taxon>Dendrolimus</taxon>
    </lineage>
</organism>
<evidence type="ECO:0000313" key="1">
    <source>
        <dbReference type="EMBL" id="KAJ0172112.1"/>
    </source>
</evidence>
<gene>
    <name evidence="1" type="ORF">K1T71_012085</name>
</gene>
<evidence type="ECO:0000313" key="2">
    <source>
        <dbReference type="Proteomes" id="UP000824533"/>
    </source>
</evidence>
<reference evidence="1 2" key="1">
    <citation type="journal article" date="2021" name="Front. Genet.">
        <title>Chromosome-Level Genome Assembly Reveals Significant Gene Expansion in the Toll and IMD Signaling Pathways of Dendrolimus kikuchii.</title>
        <authorList>
            <person name="Zhou J."/>
            <person name="Wu P."/>
            <person name="Xiong Z."/>
            <person name="Liu N."/>
            <person name="Zhao N."/>
            <person name="Ji M."/>
            <person name="Qiu Y."/>
            <person name="Yang B."/>
        </authorList>
    </citation>
    <scope>NUCLEOTIDE SEQUENCE [LARGE SCALE GENOMIC DNA]</scope>
    <source>
        <strain evidence="1">Ann1</strain>
    </source>
</reference>
<dbReference type="EMBL" id="CM034408">
    <property type="protein sequence ID" value="KAJ0172112.1"/>
    <property type="molecule type" value="Genomic_DNA"/>
</dbReference>
<protein>
    <submittedName>
        <fullName evidence="1">Uncharacterized protein</fullName>
    </submittedName>
</protein>
<name>A0ACC1CKL8_9NEOP</name>
<dbReference type="Proteomes" id="UP000824533">
    <property type="component" value="Linkage Group LG22"/>
</dbReference>